<dbReference type="EMBL" id="FILX01000003">
    <property type="protein sequence ID" value="CYX37215.1"/>
    <property type="molecule type" value="Genomic_DNA"/>
</dbReference>
<gene>
    <name evidence="1" type="ORF">ERS132531_00294</name>
</gene>
<evidence type="ECO:0000313" key="1">
    <source>
        <dbReference type="EMBL" id="CYX37215.1"/>
    </source>
</evidence>
<dbReference type="RefSeq" id="WP_024398559.1">
    <property type="nucleotide sequence ID" value="NZ_CEHB01000054.1"/>
</dbReference>
<reference evidence="1 2" key="1">
    <citation type="submission" date="2016-02" db="EMBL/GenBank/DDBJ databases">
        <authorList>
            <consortium name="Pathogen Informatics"/>
        </authorList>
    </citation>
    <scope>NUCLEOTIDE SEQUENCE [LARGE SCALE GENOMIC DNA]</scope>
    <source>
        <strain evidence="1 2">SS993</strain>
    </source>
</reference>
<dbReference type="Proteomes" id="UP000074903">
    <property type="component" value="Unassembled WGS sequence"/>
</dbReference>
<name>A0A123VDF0_STRSU</name>
<dbReference type="AlphaFoldDB" id="A0A123VDF0"/>
<protein>
    <submittedName>
        <fullName evidence="1">Uncharacterized protein</fullName>
    </submittedName>
</protein>
<proteinExistence type="predicted"/>
<sequence>MNQQDYSAFEIFIWNLTIHDPYSEESLAKRFLASGVGAHNVAKILDMDVHYVEKLDRENIELFLNFSERFSKAMKNIEILGEEKRAKNDQFEIFFRFRLPNDIGLSRVLGMSTAQFQIFKEQFLEHRD</sequence>
<organism evidence="1 2">
    <name type="scientific">Streptococcus suis</name>
    <dbReference type="NCBI Taxonomy" id="1307"/>
    <lineage>
        <taxon>Bacteria</taxon>
        <taxon>Bacillati</taxon>
        <taxon>Bacillota</taxon>
        <taxon>Bacilli</taxon>
        <taxon>Lactobacillales</taxon>
        <taxon>Streptococcaceae</taxon>
        <taxon>Streptococcus</taxon>
    </lineage>
</organism>
<accession>A0A123VDF0</accession>
<evidence type="ECO:0000313" key="2">
    <source>
        <dbReference type="Proteomes" id="UP000074903"/>
    </source>
</evidence>